<dbReference type="STRING" id="1795827.A7P95_01460"/>
<proteinExistence type="predicted"/>
<dbReference type="AlphaFoldDB" id="A0A1A9S268"/>
<evidence type="ECO:0000313" key="2">
    <source>
        <dbReference type="Proteomes" id="UP000077885"/>
    </source>
</evidence>
<comment type="caution">
    <text evidence="1">The sequence shown here is derived from an EMBL/GenBank/DDBJ whole genome shotgun (WGS) entry which is preliminary data.</text>
</comment>
<organism evidence="1 2">
    <name type="scientific">Eikenella longinqua</name>
    <dbReference type="NCBI Taxonomy" id="1795827"/>
    <lineage>
        <taxon>Bacteria</taxon>
        <taxon>Pseudomonadati</taxon>
        <taxon>Pseudomonadota</taxon>
        <taxon>Betaproteobacteria</taxon>
        <taxon>Neisseriales</taxon>
        <taxon>Neisseriaceae</taxon>
        <taxon>Eikenella</taxon>
    </lineage>
</organism>
<evidence type="ECO:0000313" key="1">
    <source>
        <dbReference type="EMBL" id="OAM31189.1"/>
    </source>
</evidence>
<sequence length="60" mass="6775">MVCCFSDSLPAVAKGYLKNFPAIIFSWFEKLLFRLRRLAEFQVASGAAFDAALTRGEDWV</sequence>
<protein>
    <submittedName>
        <fullName evidence="1">Uncharacterized protein</fullName>
    </submittedName>
</protein>
<keyword evidence="2" id="KW-1185">Reference proteome</keyword>
<name>A0A1A9S268_9NEIS</name>
<dbReference type="Proteomes" id="UP000077885">
    <property type="component" value="Unassembled WGS sequence"/>
</dbReference>
<accession>A0A1A9S268</accession>
<reference evidence="2" key="1">
    <citation type="submission" date="2016-05" db="EMBL/GenBank/DDBJ databases">
        <title>Draft genome of Corynebacterium afermentans subsp. afermentans LCDC 88199T.</title>
        <authorList>
            <person name="Bernier A.-M."/>
            <person name="Bernard K."/>
        </authorList>
    </citation>
    <scope>NUCLEOTIDE SEQUENCE [LARGE SCALE GENOMIC DNA]</scope>
    <source>
        <strain evidence="2">NML02-A-017</strain>
    </source>
</reference>
<gene>
    <name evidence="1" type="ORF">A7P95_01460</name>
</gene>
<dbReference type="EMBL" id="LXSL01000011">
    <property type="protein sequence ID" value="OAM31189.1"/>
    <property type="molecule type" value="Genomic_DNA"/>
</dbReference>